<gene>
    <name evidence="6" type="ORF">MAM1_0183c07450</name>
</gene>
<dbReference type="AlphaFoldDB" id="A0A0C9LW57"/>
<dbReference type="GO" id="GO:0005789">
    <property type="term" value="C:endoplasmic reticulum membrane"/>
    <property type="evidence" value="ECO:0007669"/>
    <property type="project" value="InterPro"/>
</dbReference>
<dbReference type="EMBL" id="DF836472">
    <property type="protein sequence ID" value="GAN07945.1"/>
    <property type="molecule type" value="Genomic_DNA"/>
</dbReference>
<evidence type="ECO:0000256" key="4">
    <source>
        <dbReference type="ARBA" id="ARBA00023136"/>
    </source>
</evidence>
<keyword evidence="3 5" id="KW-1133">Transmembrane helix</keyword>
<dbReference type="OrthoDB" id="1932233at2759"/>
<accession>A0A0C9LW57</accession>
<evidence type="ECO:0000256" key="1">
    <source>
        <dbReference type="ARBA" id="ARBA00004141"/>
    </source>
</evidence>
<evidence type="ECO:0000313" key="6">
    <source>
        <dbReference type="EMBL" id="GAN07945.1"/>
    </source>
</evidence>
<comment type="subcellular location">
    <subcellularLocation>
        <location evidence="1">Membrane</location>
        <topology evidence="1">Multi-pass membrane protein</topology>
    </subcellularLocation>
</comment>
<reference evidence="6" key="1">
    <citation type="submission" date="2014-09" db="EMBL/GenBank/DDBJ databases">
        <title>Draft genome sequence of an oleaginous Mucoromycotina fungus Mucor ambiguus NBRC6742.</title>
        <authorList>
            <person name="Takeda I."/>
            <person name="Yamane N."/>
            <person name="Morita T."/>
            <person name="Tamano K."/>
            <person name="Machida M."/>
            <person name="Baker S."/>
            <person name="Koike H."/>
        </authorList>
    </citation>
    <scope>NUCLEOTIDE SEQUENCE</scope>
    <source>
        <strain evidence="6">NBRC 6742</strain>
    </source>
</reference>
<sequence>MSSIRERKQHFHLDQGSAPNQLNYSTNWMSYKGAWVTIVLIVVAIKILYSLIPFISSETSWTLTNLTFNAGHFIMFHWLQGTPTLDNNQGAYDGLTVWEQIDDGIQFTATRKFLMAVPIVLFLLSTHYTHYDVLQFAINFCSLAIVLIAKLPAMHQVRILGINRRTSEEF</sequence>
<evidence type="ECO:0000313" key="7">
    <source>
        <dbReference type="Proteomes" id="UP000053815"/>
    </source>
</evidence>
<evidence type="ECO:0000256" key="5">
    <source>
        <dbReference type="SAM" id="Phobius"/>
    </source>
</evidence>
<evidence type="ECO:0000256" key="2">
    <source>
        <dbReference type="ARBA" id="ARBA00022692"/>
    </source>
</evidence>
<keyword evidence="2 5" id="KW-0812">Transmembrane</keyword>
<organism evidence="6">
    <name type="scientific">Mucor ambiguus</name>
    <dbReference type="NCBI Taxonomy" id="91626"/>
    <lineage>
        <taxon>Eukaryota</taxon>
        <taxon>Fungi</taxon>
        <taxon>Fungi incertae sedis</taxon>
        <taxon>Mucoromycota</taxon>
        <taxon>Mucoromycotina</taxon>
        <taxon>Mucoromycetes</taxon>
        <taxon>Mucorales</taxon>
        <taxon>Mucorineae</taxon>
        <taxon>Mucoraceae</taxon>
        <taxon>Mucor</taxon>
    </lineage>
</organism>
<dbReference type="PIRSF" id="PIRSF018147">
    <property type="entry name" value="ORMDL"/>
    <property type="match status" value="1"/>
</dbReference>
<keyword evidence="4 5" id="KW-0472">Membrane</keyword>
<dbReference type="Proteomes" id="UP000053815">
    <property type="component" value="Unassembled WGS sequence"/>
</dbReference>
<proteinExistence type="predicted"/>
<dbReference type="PANTHER" id="PTHR12665">
    <property type="entry name" value="ORMDL PROTEINS"/>
    <property type="match status" value="1"/>
</dbReference>
<feature type="transmembrane region" description="Helical" evidence="5">
    <location>
        <begin position="34"/>
        <end position="55"/>
    </location>
</feature>
<dbReference type="InterPro" id="IPR007203">
    <property type="entry name" value="ORMDL"/>
</dbReference>
<evidence type="ECO:0000256" key="3">
    <source>
        <dbReference type="ARBA" id="ARBA00022989"/>
    </source>
</evidence>
<dbReference type="Pfam" id="PF04061">
    <property type="entry name" value="ORMDL"/>
    <property type="match status" value="1"/>
</dbReference>
<protein>
    <submittedName>
        <fullName evidence="6">Uncharacterized protein</fullName>
    </submittedName>
</protein>
<dbReference type="STRING" id="91626.A0A0C9LW57"/>
<name>A0A0C9LW57_9FUNG</name>
<keyword evidence="7" id="KW-1185">Reference proteome</keyword>
<feature type="transmembrane region" description="Helical" evidence="5">
    <location>
        <begin position="136"/>
        <end position="155"/>
    </location>
</feature>